<reference evidence="1 2" key="1">
    <citation type="submission" date="2024-07" db="EMBL/GenBank/DDBJ databases">
        <title>Section-level genome sequencing and comparative genomics of Aspergillus sections Usti and Cavernicolus.</title>
        <authorList>
            <consortium name="Lawrence Berkeley National Laboratory"/>
            <person name="Nybo J.L."/>
            <person name="Vesth T.C."/>
            <person name="Theobald S."/>
            <person name="Frisvad J.C."/>
            <person name="Larsen T.O."/>
            <person name="Kjaerboelling I."/>
            <person name="Rothschild-Mancinelli K."/>
            <person name="Lyhne E.K."/>
            <person name="Kogle M.E."/>
            <person name="Barry K."/>
            <person name="Clum A."/>
            <person name="Na H."/>
            <person name="Ledsgaard L."/>
            <person name="Lin J."/>
            <person name="Lipzen A."/>
            <person name="Kuo A."/>
            <person name="Riley R."/>
            <person name="Mondo S."/>
            <person name="Labutti K."/>
            <person name="Haridas S."/>
            <person name="Pangalinan J."/>
            <person name="Salamov A.A."/>
            <person name="Simmons B.A."/>
            <person name="Magnuson J.K."/>
            <person name="Chen J."/>
            <person name="Drula E."/>
            <person name="Henrissat B."/>
            <person name="Wiebenga A."/>
            <person name="Lubbers R.J."/>
            <person name="Gomes A.C."/>
            <person name="Makela M.R."/>
            <person name="Stajich J."/>
            <person name="Grigoriev I.V."/>
            <person name="Mortensen U.H."/>
            <person name="De Vries R.P."/>
            <person name="Baker S.E."/>
            <person name="Andersen M.R."/>
        </authorList>
    </citation>
    <scope>NUCLEOTIDE SEQUENCE [LARGE SCALE GENOMIC DNA]</scope>
    <source>
        <strain evidence="1 2">CBS 588.65</strain>
    </source>
</reference>
<dbReference type="EMBL" id="JBFXLT010000231">
    <property type="protein sequence ID" value="KAL2801879.1"/>
    <property type="molecule type" value="Genomic_DNA"/>
</dbReference>
<protein>
    <submittedName>
        <fullName evidence="1">Uncharacterized protein</fullName>
    </submittedName>
</protein>
<dbReference type="Proteomes" id="UP001610334">
    <property type="component" value="Unassembled WGS sequence"/>
</dbReference>
<keyword evidence="2" id="KW-1185">Reference proteome</keyword>
<sequence>MTWERYTRAVEVPRKCSICISSPSYMTHRGSAARYSRLYLCQPIQTPLNHQRNTKTACEPPGYNIAPAIGAPIKSAMPSTVKHIYMQVPTTPMCGEASQG</sequence>
<accession>A0ABR4GS27</accession>
<gene>
    <name evidence="1" type="ORF">BJX63DRAFT_416394</name>
</gene>
<name>A0ABR4GS27_9EURO</name>
<organism evidence="1 2">
    <name type="scientific">Aspergillus granulosus</name>
    <dbReference type="NCBI Taxonomy" id="176169"/>
    <lineage>
        <taxon>Eukaryota</taxon>
        <taxon>Fungi</taxon>
        <taxon>Dikarya</taxon>
        <taxon>Ascomycota</taxon>
        <taxon>Pezizomycotina</taxon>
        <taxon>Eurotiomycetes</taxon>
        <taxon>Eurotiomycetidae</taxon>
        <taxon>Eurotiales</taxon>
        <taxon>Aspergillaceae</taxon>
        <taxon>Aspergillus</taxon>
        <taxon>Aspergillus subgen. Nidulantes</taxon>
    </lineage>
</organism>
<evidence type="ECO:0000313" key="1">
    <source>
        <dbReference type="EMBL" id="KAL2801879.1"/>
    </source>
</evidence>
<comment type="caution">
    <text evidence="1">The sequence shown here is derived from an EMBL/GenBank/DDBJ whole genome shotgun (WGS) entry which is preliminary data.</text>
</comment>
<evidence type="ECO:0000313" key="2">
    <source>
        <dbReference type="Proteomes" id="UP001610334"/>
    </source>
</evidence>
<proteinExistence type="predicted"/>